<organism evidence="1 2">
    <name type="scientific">Stachybotrys elegans</name>
    <dbReference type="NCBI Taxonomy" id="80388"/>
    <lineage>
        <taxon>Eukaryota</taxon>
        <taxon>Fungi</taxon>
        <taxon>Dikarya</taxon>
        <taxon>Ascomycota</taxon>
        <taxon>Pezizomycotina</taxon>
        <taxon>Sordariomycetes</taxon>
        <taxon>Hypocreomycetidae</taxon>
        <taxon>Hypocreales</taxon>
        <taxon>Stachybotryaceae</taxon>
        <taxon>Stachybotrys</taxon>
    </lineage>
</organism>
<dbReference type="AlphaFoldDB" id="A0A8K0WLU6"/>
<name>A0A8K0WLU6_9HYPO</name>
<sequence length="88" mass="9622">MLAVLVSFTGTIVFANERWLSVPACQQSILPHFVISNGSAAPNKDVAAERVIMQKPCMNTEGTVFLSLGDDICRPLNGRDHRIDPSRP</sequence>
<keyword evidence="2" id="KW-1185">Reference proteome</keyword>
<evidence type="ECO:0000313" key="2">
    <source>
        <dbReference type="Proteomes" id="UP000813444"/>
    </source>
</evidence>
<dbReference type="EMBL" id="JAGPNK010000017">
    <property type="protein sequence ID" value="KAH7305990.1"/>
    <property type="molecule type" value="Genomic_DNA"/>
</dbReference>
<accession>A0A8K0WLU6</accession>
<gene>
    <name evidence="1" type="ORF">B0I35DRAFT_443666</name>
</gene>
<dbReference type="Proteomes" id="UP000813444">
    <property type="component" value="Unassembled WGS sequence"/>
</dbReference>
<protein>
    <submittedName>
        <fullName evidence="1">Uncharacterized protein</fullName>
    </submittedName>
</protein>
<evidence type="ECO:0000313" key="1">
    <source>
        <dbReference type="EMBL" id="KAH7305990.1"/>
    </source>
</evidence>
<comment type="caution">
    <text evidence="1">The sequence shown here is derived from an EMBL/GenBank/DDBJ whole genome shotgun (WGS) entry which is preliminary data.</text>
</comment>
<proteinExistence type="predicted"/>
<reference evidence="1" key="1">
    <citation type="journal article" date="2021" name="Nat. Commun.">
        <title>Genetic determinants of endophytism in the Arabidopsis root mycobiome.</title>
        <authorList>
            <person name="Mesny F."/>
            <person name="Miyauchi S."/>
            <person name="Thiergart T."/>
            <person name="Pickel B."/>
            <person name="Atanasova L."/>
            <person name="Karlsson M."/>
            <person name="Huettel B."/>
            <person name="Barry K.W."/>
            <person name="Haridas S."/>
            <person name="Chen C."/>
            <person name="Bauer D."/>
            <person name="Andreopoulos W."/>
            <person name="Pangilinan J."/>
            <person name="LaButti K."/>
            <person name="Riley R."/>
            <person name="Lipzen A."/>
            <person name="Clum A."/>
            <person name="Drula E."/>
            <person name="Henrissat B."/>
            <person name="Kohler A."/>
            <person name="Grigoriev I.V."/>
            <person name="Martin F.M."/>
            <person name="Hacquard S."/>
        </authorList>
    </citation>
    <scope>NUCLEOTIDE SEQUENCE</scope>
    <source>
        <strain evidence="1">MPI-CAGE-CH-0235</strain>
    </source>
</reference>